<feature type="domain" description="SLH" evidence="2">
    <location>
        <begin position="2000"/>
        <end position="2063"/>
    </location>
</feature>
<sequence length="2182" mass="229151">MKGLNKAWLSIGMACLLVVSSIMPALPTATVFAAINGNKSVENPPQSMEGKAEIATWNYGSTGEVTAANGNFGATSGYYKTLDASNPTLQLFKNNAQVTSGLTYSSASISTSGFNGQADKGYWYLKTSTEGFKDLIFNFGARSSGTGPRDFNTEWSTNGTDWTVFGNPLDTGYTVKIESTSLEQFGMALPAEAANQSALYIRVIQKSEVSEGGGTVGSGGTSNINGVQIYGAKIPELTTPTVTATPNTTGAILDVTPISLSNADANAQIFYTTDGTTPATTVGGSTKLYTAPFTALSEGGFTGTNPFVVKVVAKSSTLLPTDVLTLSYNQQTITPNADAKKLSAGEYVWVKGIGTYLNGNTSLYMQDGMNAGSGILIFKGGANLSSYVGKEIYVYGKTTLFNGLMEIVPDDVATNVVVRSSNPTPPTPIKIMFSQLEDRTYEGMLVAFDTVKLDNVGGTNSASYFNHAVSQAGITSALRSKGIDSTVGVNGSYVNITNAVASYYNGVQLFSSNAADIVATTAPTVEFMAASVPTRTAVPLNSKVTLSTPTTGATITYSVNGGNAVTSTGNSVEVTVDAFLSGTATITATASDGTYTTAAQTFTYTQSKAANVIANPGSSAITAATPVALTSSTADATIQYSIYKNSYTSTDGTLVGTADQTYSAPIAMDASYFPVRIVAKATLANYLDSDSTTFTYTAKKAAGGEKNYYGSLHAHTINSDGLGTLPEAYAYARDEGKFDFFIVTDHSNSYDTASYDVTKDHNINDYNSSNAAWLAGKKAAEDAATPAFVTDYGFEMTWSGGPGHMNTFNTTGFVSRNNATLNNKTNDGGLQTYYKMLESTPGSISQLNHPGTTFGNFSNFGYYEDEIDDKVTLVEAGNGEGAVGSGGYFRSVDQFVLALDKGWHVAPTNNGDNHKKGWGTSNTIATVVYTNDFTLSGIYQALRDRSVWSTENRDLDVTYHLNDGKDTYSMGAILDTAPATADITITASNRNPDVATSDIASIQLISTGGAIVDQKNYPVGTNNADYTYSMNAPTPGYYFAIVTDNKGFIAVTAPIWLGSAPKVGITSVSNSSTMPVTTEALNLTTNFFNNESTAVTLKSISYEVDGDSGASQTFTPGTSIASSGNANHVFSYTPTTAGTKTITISAVITVNGVDKTYTATSTMKVSNIDSVSYVGLDASHGNEYVSGGSYPNSMGNMMTLAGSNGVRVVQLNTSAQLIAATSNPKYKMIILNAPSRKSVSAWLNPVNYSAEEIAALKAFSENGNTLVFGNIADYAEISNADSASPKKHMSELQNDVLAAIGSTLREGDDEVMDDDKNGGQAYRLYPTELNLNNPLMQGVVDGQTYSQYSGSTIYAVDPTTGKRTSTLPTTVSPLVFGFPTTYSAETDNDNFGYGTGPGIDIFPFVAAGTNPQTDKGVSSDKLYIPKYVNSNSEIATNPEEKLLAASEVITHSNGKTSLVVVAGGSFMSNFEIQVTQENAGTLPYANYNIMDNLYKTVNPLTVTSIADAKNLPDGTEVIIEATTTSEVNTQSANPDTNKGFFDTIYAQDATGGINLFPVASGIQEGQKARFSGTIAHYQGEVELTVSNFTILDPSIHKLAPTSLTTAASVSSDNTGLLVRTRGVVSDIYKDNDGTINQFTINDGSGPAIVFINGYITKGTSLSFITEGASVSVAGLASIGEVVSDSDMHPRIRVRDRAEIMNVSLTSIAVTTLPAKTQYKVGESLDLAGLVVTASYSDTTSSPVAITSANISGFDSTTTGTKTVTVTVGGKTTTFNVTIVSASTVPTGPVESTPDYTAQVNVNGSNSTLQVKVDKNNHSATVDVGAGSNLMTAGKTTVITVPSVPDVQTYSLDIPVQSLNKSDLQGSIAFTTDKGSVTVPSNMLTGLTGVSGSKAGISIGQGDKSGLPGDVKTAIGDKPLVQITLSIDGKPIAWNNPNAPVTVSIPYSPTSAELAHPESIVVWYIDDSGNVINVPNGHYDAVNGVVTYTTTHFSNYAVAYNKVSFNDVVGSAWYSKAVSFIAARGITTGTGNGIFNPDAKLSRGDFIVLMMRAYGITPDTNATDNFSDAGNTYYTNYLATAKRLGIATGVGNNMYAPGKEITRQEMFTLLYNALKVIGKLPQGETGKNLSDFNDSGQVASWATDAMTLLVKSGIVGGSNGKLNPTHTTTRAEIAQVLYNLLGN</sequence>
<dbReference type="InterPro" id="IPR022038">
    <property type="entry name" value="Ig-like_bact"/>
</dbReference>
<keyword evidence="4" id="KW-1185">Reference proteome</keyword>
<dbReference type="Pfam" id="PF00395">
    <property type="entry name" value="SLH"/>
    <property type="match status" value="3"/>
</dbReference>
<protein>
    <recommendedName>
        <fullName evidence="2">SLH domain-containing protein</fullName>
    </recommendedName>
</protein>
<feature type="chain" id="PRO_5046299607" description="SLH domain-containing protein" evidence="1">
    <location>
        <begin position="34"/>
        <end position="2182"/>
    </location>
</feature>
<evidence type="ECO:0000259" key="2">
    <source>
        <dbReference type="PROSITE" id="PS51272"/>
    </source>
</evidence>
<dbReference type="Proteomes" id="UP001157114">
    <property type="component" value="Unassembled WGS sequence"/>
</dbReference>
<name>A0ABQ6GCA6_9BACL</name>
<gene>
    <name evidence="3" type="ORF">MU1_12470</name>
</gene>
<accession>A0ABQ6GCA6</accession>
<dbReference type="Pfam" id="PF07523">
    <property type="entry name" value="Big_3"/>
    <property type="match status" value="1"/>
</dbReference>
<evidence type="ECO:0000313" key="3">
    <source>
        <dbReference type="EMBL" id="GLX66903.1"/>
    </source>
</evidence>
<comment type="caution">
    <text evidence="3">The sequence shown here is derived from an EMBL/GenBank/DDBJ whole genome shotgun (WGS) entry which is preliminary data.</text>
</comment>
<dbReference type="InterPro" id="IPR001119">
    <property type="entry name" value="SLH_dom"/>
</dbReference>
<feature type="signal peptide" evidence="1">
    <location>
        <begin position="1"/>
        <end position="33"/>
    </location>
</feature>
<proteinExistence type="predicted"/>
<dbReference type="Gene3D" id="3.20.20.140">
    <property type="entry name" value="Metal-dependent hydrolases"/>
    <property type="match status" value="1"/>
</dbReference>
<evidence type="ECO:0000313" key="4">
    <source>
        <dbReference type="Proteomes" id="UP001157114"/>
    </source>
</evidence>
<dbReference type="SUPFAM" id="SSF89550">
    <property type="entry name" value="PHP domain-like"/>
    <property type="match status" value="1"/>
</dbReference>
<dbReference type="InterPro" id="IPR026876">
    <property type="entry name" value="Fn3_assoc_repeat"/>
</dbReference>
<organism evidence="3 4">
    <name type="scientific">Paenibacillus glycanilyticus</name>
    <dbReference type="NCBI Taxonomy" id="126569"/>
    <lineage>
        <taxon>Bacteria</taxon>
        <taxon>Bacillati</taxon>
        <taxon>Bacillota</taxon>
        <taxon>Bacilli</taxon>
        <taxon>Bacillales</taxon>
        <taxon>Paenibacillaceae</taxon>
        <taxon>Paenibacillus</taxon>
    </lineage>
</organism>
<dbReference type="RefSeq" id="WP_284237622.1">
    <property type="nucleotide sequence ID" value="NZ_BSSQ01000005.1"/>
</dbReference>
<dbReference type="Gene3D" id="2.60.40.3630">
    <property type="match status" value="1"/>
</dbReference>
<feature type="domain" description="SLH" evidence="2">
    <location>
        <begin position="2064"/>
        <end position="2123"/>
    </location>
</feature>
<keyword evidence="1" id="KW-0732">Signal</keyword>
<feature type="domain" description="SLH" evidence="2">
    <location>
        <begin position="2128"/>
        <end position="2182"/>
    </location>
</feature>
<dbReference type="InterPro" id="IPR016195">
    <property type="entry name" value="Pol/histidinol_Pase-like"/>
</dbReference>
<dbReference type="PROSITE" id="PS51272">
    <property type="entry name" value="SLH"/>
    <property type="match status" value="3"/>
</dbReference>
<dbReference type="EMBL" id="BSSQ01000005">
    <property type="protein sequence ID" value="GLX66903.1"/>
    <property type="molecule type" value="Genomic_DNA"/>
</dbReference>
<dbReference type="Pfam" id="PF13287">
    <property type="entry name" value="Fn3_assoc"/>
    <property type="match status" value="1"/>
</dbReference>
<reference evidence="3 4" key="1">
    <citation type="submission" date="2023-03" db="EMBL/GenBank/DDBJ databases">
        <title>Draft genome sequence of the bacteria which degrade cell wall of Tricholomamatutake.</title>
        <authorList>
            <person name="Konishi Y."/>
            <person name="Fukuta Y."/>
            <person name="Shirasaka N."/>
        </authorList>
    </citation>
    <scope>NUCLEOTIDE SEQUENCE [LARGE SCALE GENOMIC DNA]</scope>
    <source>
        <strain evidence="4">mu1</strain>
    </source>
</reference>
<evidence type="ECO:0000256" key="1">
    <source>
        <dbReference type="SAM" id="SignalP"/>
    </source>
</evidence>